<proteinExistence type="inferred from homology"/>
<reference evidence="5" key="1">
    <citation type="journal article" date="2019" name="Int. J. Syst. Evol. Microbiol.">
        <title>The Global Catalogue of Microorganisms (GCM) 10K type strain sequencing project: providing services to taxonomists for standard genome sequencing and annotation.</title>
        <authorList>
            <consortium name="The Broad Institute Genomics Platform"/>
            <consortium name="The Broad Institute Genome Sequencing Center for Infectious Disease"/>
            <person name="Wu L."/>
            <person name="Ma J."/>
        </authorList>
    </citation>
    <scope>NUCLEOTIDE SEQUENCE [LARGE SCALE GENOMIC DNA]</scope>
    <source>
        <strain evidence="5">CGMCC 4.7283</strain>
    </source>
</reference>
<dbReference type="PANTHER" id="PTHR42879:SF2">
    <property type="entry name" value="3-OXOACYL-[ACYL-CARRIER-PROTEIN] REDUCTASE FABG"/>
    <property type="match status" value="1"/>
</dbReference>
<keyword evidence="5" id="KW-1185">Reference proteome</keyword>
<name>A0ABV9KHT4_9RHOB</name>
<protein>
    <submittedName>
        <fullName evidence="4">SDR family NAD(P)-dependent oxidoreductase</fullName>
        <ecNumber evidence="4">1.1.1.-</ecNumber>
    </submittedName>
</protein>
<keyword evidence="4" id="KW-0560">Oxidoreductase</keyword>
<dbReference type="InterPro" id="IPR050259">
    <property type="entry name" value="SDR"/>
</dbReference>
<evidence type="ECO:0000256" key="2">
    <source>
        <dbReference type="RuleBase" id="RU000363"/>
    </source>
</evidence>
<comment type="similarity">
    <text evidence="1 2">Belongs to the short-chain dehydrogenases/reductases (SDR) family.</text>
</comment>
<accession>A0ABV9KHT4</accession>
<dbReference type="InterPro" id="IPR020904">
    <property type="entry name" value="Sc_DH/Rdtase_CS"/>
</dbReference>
<evidence type="ECO:0000256" key="1">
    <source>
        <dbReference type="ARBA" id="ARBA00006484"/>
    </source>
</evidence>
<organism evidence="4 5">
    <name type="scientific">Seohaeicola nanhaiensis</name>
    <dbReference type="NCBI Taxonomy" id="1387282"/>
    <lineage>
        <taxon>Bacteria</taxon>
        <taxon>Pseudomonadati</taxon>
        <taxon>Pseudomonadota</taxon>
        <taxon>Alphaproteobacteria</taxon>
        <taxon>Rhodobacterales</taxon>
        <taxon>Roseobacteraceae</taxon>
        <taxon>Seohaeicola</taxon>
    </lineage>
</organism>
<dbReference type="RefSeq" id="WP_380718100.1">
    <property type="nucleotide sequence ID" value="NZ_JBHSGI010000016.1"/>
</dbReference>
<dbReference type="InterPro" id="IPR036291">
    <property type="entry name" value="NAD(P)-bd_dom_sf"/>
</dbReference>
<dbReference type="PROSITE" id="PS00061">
    <property type="entry name" value="ADH_SHORT"/>
    <property type="match status" value="1"/>
</dbReference>
<dbReference type="SMART" id="SM00822">
    <property type="entry name" value="PKS_KR"/>
    <property type="match status" value="1"/>
</dbReference>
<dbReference type="EMBL" id="JBHSGI010000016">
    <property type="protein sequence ID" value="MFC4669667.1"/>
    <property type="molecule type" value="Genomic_DNA"/>
</dbReference>
<evidence type="ECO:0000313" key="5">
    <source>
        <dbReference type="Proteomes" id="UP001595973"/>
    </source>
</evidence>
<evidence type="ECO:0000259" key="3">
    <source>
        <dbReference type="SMART" id="SM00822"/>
    </source>
</evidence>
<dbReference type="SUPFAM" id="SSF51735">
    <property type="entry name" value="NAD(P)-binding Rossmann-fold domains"/>
    <property type="match status" value="1"/>
</dbReference>
<dbReference type="Proteomes" id="UP001595973">
    <property type="component" value="Unassembled WGS sequence"/>
</dbReference>
<evidence type="ECO:0000313" key="4">
    <source>
        <dbReference type="EMBL" id="MFC4669667.1"/>
    </source>
</evidence>
<dbReference type="InterPro" id="IPR002347">
    <property type="entry name" value="SDR_fam"/>
</dbReference>
<dbReference type="Gene3D" id="3.40.50.720">
    <property type="entry name" value="NAD(P)-binding Rossmann-like Domain"/>
    <property type="match status" value="1"/>
</dbReference>
<dbReference type="PRINTS" id="PR00081">
    <property type="entry name" value="GDHRDH"/>
</dbReference>
<comment type="caution">
    <text evidence="4">The sequence shown here is derived from an EMBL/GenBank/DDBJ whole genome shotgun (WGS) entry which is preliminary data.</text>
</comment>
<gene>
    <name evidence="4" type="ORF">ACFO5X_13975</name>
</gene>
<dbReference type="EC" id="1.1.1.-" evidence="4"/>
<dbReference type="Pfam" id="PF00106">
    <property type="entry name" value="adh_short"/>
    <property type="match status" value="1"/>
</dbReference>
<feature type="domain" description="Ketoreductase" evidence="3">
    <location>
        <begin position="7"/>
        <end position="186"/>
    </location>
</feature>
<sequence length="274" mass="28389">MKKLDGKTAYVTGGGRGIGREVVLKLASEGANVVINDLDAEPAHAVAAEVAALGGQALALPGSVTDEDYGDRFIKAGLERFGGVDIIVNNAGYTWDAMINKMSDRQFDAMIDVHLKAPFRILRAAGQFIIPAAREEAAQGIEVVRKVVNISSIAGTGGNAGQANYSSAKAGIIGLTKALSKEWGRHKVNVNAVAFGVITTRLTEATDEKKTITVEGNQIGVGIPTKVHQGFSAMIPMGRAGTPAEAAGGVYLLCAPESNYVSGQTLIVGGGLSL</sequence>
<dbReference type="PRINTS" id="PR00080">
    <property type="entry name" value="SDRFAMILY"/>
</dbReference>
<dbReference type="GO" id="GO:0016491">
    <property type="term" value="F:oxidoreductase activity"/>
    <property type="evidence" value="ECO:0007669"/>
    <property type="project" value="UniProtKB-KW"/>
</dbReference>
<dbReference type="PANTHER" id="PTHR42879">
    <property type="entry name" value="3-OXOACYL-(ACYL-CARRIER-PROTEIN) REDUCTASE"/>
    <property type="match status" value="1"/>
</dbReference>
<dbReference type="InterPro" id="IPR057326">
    <property type="entry name" value="KR_dom"/>
</dbReference>